<keyword evidence="1" id="KW-0732">Signal</keyword>
<sequence length="257" mass="27688">MMKTVKGKVIAGTVAVTLFAGAGAAFGASDAGLNLKNWYKAQFTNSSNEVNKQVAEYAGSKVEEITTEYNTIKSEAGDSINEKGEFVAGVASDNIDERSREHIDSIKDEKAHIETYLAGQFDSLSTFTQGLINEAGKEALKYADKDLTKYTGDTGKSAVEKVNTDVKAATAVAVKDLKDTIDWAKTDLQAKLDKETDLTVAEIKAMIDAKIVELRGEITKKTNALVKEQERIITLAAKGLQIAGLKELDDLVSGMNN</sequence>
<keyword evidence="3" id="KW-1185">Reference proteome</keyword>
<protein>
    <submittedName>
        <fullName evidence="2">Uncharacterized protein</fullName>
    </submittedName>
</protein>
<feature type="signal peptide" evidence="1">
    <location>
        <begin position="1"/>
        <end position="27"/>
    </location>
</feature>
<evidence type="ECO:0000313" key="2">
    <source>
        <dbReference type="EMBL" id="MCZ8534560.1"/>
    </source>
</evidence>
<dbReference type="AlphaFoldDB" id="A0A9X3LAS2"/>
<evidence type="ECO:0000313" key="3">
    <source>
        <dbReference type="Proteomes" id="UP001152172"/>
    </source>
</evidence>
<organism evidence="2 3">
    <name type="scientific">Psychrobacillus psychrodurans</name>
    <dbReference type="NCBI Taxonomy" id="126157"/>
    <lineage>
        <taxon>Bacteria</taxon>
        <taxon>Bacillati</taxon>
        <taxon>Bacillota</taxon>
        <taxon>Bacilli</taxon>
        <taxon>Bacillales</taxon>
        <taxon>Bacillaceae</taxon>
        <taxon>Psychrobacillus</taxon>
    </lineage>
</organism>
<proteinExistence type="predicted"/>
<dbReference type="EMBL" id="JAMKBI010000011">
    <property type="protein sequence ID" value="MCZ8534560.1"/>
    <property type="molecule type" value="Genomic_DNA"/>
</dbReference>
<feature type="chain" id="PRO_5040932579" evidence="1">
    <location>
        <begin position="28"/>
        <end position="257"/>
    </location>
</feature>
<comment type="caution">
    <text evidence="2">The sequence shown here is derived from an EMBL/GenBank/DDBJ whole genome shotgun (WGS) entry which is preliminary data.</text>
</comment>
<reference evidence="2" key="1">
    <citation type="submission" date="2022-05" db="EMBL/GenBank/DDBJ databases">
        <authorList>
            <person name="Colautti A."/>
            <person name="Iacumin L."/>
        </authorList>
    </citation>
    <scope>NUCLEOTIDE SEQUENCE</scope>
    <source>
        <strain evidence="2">DSM 30747</strain>
    </source>
</reference>
<name>A0A9X3LAS2_9BACI</name>
<dbReference type="RefSeq" id="WP_269922698.1">
    <property type="nucleotide sequence ID" value="NZ_JAMKBI010000011.1"/>
</dbReference>
<dbReference type="Proteomes" id="UP001152172">
    <property type="component" value="Unassembled WGS sequence"/>
</dbReference>
<gene>
    <name evidence="2" type="ORF">M9R61_14715</name>
</gene>
<evidence type="ECO:0000256" key="1">
    <source>
        <dbReference type="SAM" id="SignalP"/>
    </source>
</evidence>
<accession>A0A9X3LAS2</accession>